<evidence type="ECO:0000259" key="9">
    <source>
        <dbReference type="Pfam" id="PF01656"/>
    </source>
</evidence>
<dbReference type="CDD" id="cd03130">
    <property type="entry name" value="GATase1_CobB"/>
    <property type="match status" value="1"/>
</dbReference>
<feature type="site" description="Increases nucleophilicity of active site Cys" evidence="8">
    <location>
        <position position="419"/>
    </location>
</feature>
<comment type="caution">
    <text evidence="11">The sequence shown here is derived from an EMBL/GenBank/DDBJ whole genome shotgun (WGS) entry which is preliminary data.</text>
</comment>
<keyword evidence="4 8" id="KW-0547">Nucleotide-binding</keyword>
<comment type="domain">
    <text evidence="8">Comprises of two domains. The C-terminal domain contains the binding site for glutamine and catalyzes the hydrolysis of this substrate to glutamate and ammonia. The N-terminal domain is anticipated to bind ATP and cobyrinate and catalyzes the ultimate synthesis of the diamide product. The ammonia produced via the glutaminase domain is probably translocated to the adjacent domain via a molecular tunnel, where it reacts with an activated intermediate.</text>
</comment>
<evidence type="ECO:0000313" key="11">
    <source>
        <dbReference type="EMBL" id="TFD93075.1"/>
    </source>
</evidence>
<evidence type="ECO:0000259" key="10">
    <source>
        <dbReference type="Pfam" id="PF07685"/>
    </source>
</evidence>
<dbReference type="NCBIfam" id="TIGR00379">
    <property type="entry name" value="cobB"/>
    <property type="match status" value="1"/>
</dbReference>
<dbReference type="InterPro" id="IPR011698">
    <property type="entry name" value="GATase_3"/>
</dbReference>
<dbReference type="InterPro" id="IPR004484">
    <property type="entry name" value="CbiA/CobB_synth"/>
</dbReference>
<reference evidence="11 12" key="1">
    <citation type="submission" date="2019-03" db="EMBL/GenBank/DDBJ databases">
        <title>San Antonio Military Medical Center submission to MRSN (WRAIR), pending publication.</title>
        <authorList>
            <person name="Blyth D.M."/>
            <person name="Mccarthy S.L."/>
            <person name="Schall S.E."/>
            <person name="Stam J.A."/>
            <person name="Ong A.C."/>
            <person name="Mcgann P.T."/>
        </authorList>
    </citation>
    <scope>NUCLEOTIDE SEQUENCE [LARGE SCALE GENOMIC DNA]</scope>
    <source>
        <strain evidence="11 12">MRSN571793</strain>
    </source>
</reference>
<dbReference type="STRING" id="1121485.GCA_000426485_00689"/>
<dbReference type="Pfam" id="PF07685">
    <property type="entry name" value="GATase_3"/>
    <property type="match status" value="1"/>
</dbReference>
<evidence type="ECO:0000256" key="6">
    <source>
        <dbReference type="ARBA" id="ARBA00022842"/>
    </source>
</evidence>
<dbReference type="PROSITE" id="PS51274">
    <property type="entry name" value="GATASE_COBBQ"/>
    <property type="match status" value="1"/>
</dbReference>
<evidence type="ECO:0000256" key="8">
    <source>
        <dbReference type="HAMAP-Rule" id="MF_00027"/>
    </source>
</evidence>
<dbReference type="GO" id="GO:0009236">
    <property type="term" value="P:cobalamin biosynthetic process"/>
    <property type="evidence" value="ECO:0007669"/>
    <property type="project" value="UniProtKB-UniRule"/>
</dbReference>
<organism evidence="11 12">
    <name type="scientific">Dysgonomonas capnocytophagoides</name>
    <dbReference type="NCBI Taxonomy" id="45254"/>
    <lineage>
        <taxon>Bacteria</taxon>
        <taxon>Pseudomonadati</taxon>
        <taxon>Bacteroidota</taxon>
        <taxon>Bacteroidia</taxon>
        <taxon>Bacteroidales</taxon>
        <taxon>Dysgonomonadaceae</taxon>
        <taxon>Dysgonomonas</taxon>
    </lineage>
</organism>
<dbReference type="PANTHER" id="PTHR43873">
    <property type="entry name" value="COBYRINATE A,C-DIAMIDE SYNTHASE"/>
    <property type="match status" value="1"/>
</dbReference>
<name>A0A4Y8KXZ2_9BACT</name>
<evidence type="ECO:0000256" key="3">
    <source>
        <dbReference type="ARBA" id="ARBA00022598"/>
    </source>
</evidence>
<gene>
    <name evidence="8" type="primary">cbiA</name>
    <name evidence="11" type="ORF">E2605_17415</name>
</gene>
<keyword evidence="6 8" id="KW-0460">Magnesium</keyword>
<dbReference type="AlphaFoldDB" id="A0A4Y8KXZ2"/>
<feature type="active site" description="Nucleophile" evidence="8">
    <location>
        <position position="323"/>
    </location>
</feature>
<dbReference type="Pfam" id="PF01656">
    <property type="entry name" value="CbiA"/>
    <property type="match status" value="1"/>
</dbReference>
<keyword evidence="3 8" id="KW-0436">Ligase</keyword>
<keyword evidence="5 8" id="KW-0067">ATP-binding</keyword>
<comment type="pathway">
    <text evidence="8">Cofactor biosynthesis; adenosylcobalamin biosynthesis; cob(II)yrinate a,c-diamide from sirohydrochlorin (anaerobic route): step 10/10.</text>
</comment>
<feature type="domain" description="CobQ/CobB/MinD/ParA nucleotide binding" evidence="9">
    <location>
        <begin position="6"/>
        <end position="188"/>
    </location>
</feature>
<comment type="function">
    <text evidence="8">Catalyzes the ATP-dependent amidation of the two carboxylate groups at positions a and c of cobyrinate, using either L-glutamine or ammonia as the nitrogen source.</text>
</comment>
<evidence type="ECO:0000256" key="7">
    <source>
        <dbReference type="ARBA" id="ARBA00022962"/>
    </source>
</evidence>
<keyword evidence="7 8" id="KW-0315">Glutamine amidotransferase</keyword>
<keyword evidence="2 8" id="KW-0169">Cobalamin biosynthesis</keyword>
<evidence type="ECO:0000256" key="4">
    <source>
        <dbReference type="ARBA" id="ARBA00022741"/>
    </source>
</evidence>
<feature type="domain" description="CobB/CobQ-like glutamine amidotransferase" evidence="10">
    <location>
        <begin position="242"/>
        <end position="424"/>
    </location>
</feature>
<keyword evidence="12" id="KW-1185">Reference proteome</keyword>
<comment type="similarity">
    <text evidence="8">Belongs to the CobB/CbiA family.</text>
</comment>
<dbReference type="GO" id="GO:0005524">
    <property type="term" value="F:ATP binding"/>
    <property type="evidence" value="ECO:0007669"/>
    <property type="project" value="UniProtKB-UniRule"/>
</dbReference>
<comment type="catalytic activity">
    <reaction evidence="8">
        <text>cob(II)yrinate + 2 L-glutamine + 2 ATP + 2 H2O = cob(II)yrinate a,c diamide + 2 L-glutamate + 2 ADP + 2 phosphate + 2 H(+)</text>
        <dbReference type="Rhea" id="RHEA:26289"/>
        <dbReference type="ChEBI" id="CHEBI:15377"/>
        <dbReference type="ChEBI" id="CHEBI:15378"/>
        <dbReference type="ChEBI" id="CHEBI:29985"/>
        <dbReference type="ChEBI" id="CHEBI:30616"/>
        <dbReference type="ChEBI" id="CHEBI:43474"/>
        <dbReference type="ChEBI" id="CHEBI:58359"/>
        <dbReference type="ChEBI" id="CHEBI:58537"/>
        <dbReference type="ChEBI" id="CHEBI:58894"/>
        <dbReference type="ChEBI" id="CHEBI:456216"/>
        <dbReference type="EC" id="6.3.5.11"/>
    </reaction>
</comment>
<evidence type="ECO:0000256" key="2">
    <source>
        <dbReference type="ARBA" id="ARBA00022573"/>
    </source>
</evidence>
<dbReference type="Gene3D" id="3.40.50.300">
    <property type="entry name" value="P-loop containing nucleotide triphosphate hydrolases"/>
    <property type="match status" value="2"/>
</dbReference>
<dbReference type="InterPro" id="IPR002586">
    <property type="entry name" value="CobQ/CobB/MinD/ParA_Nub-bd_dom"/>
</dbReference>
<dbReference type="SUPFAM" id="SSF52317">
    <property type="entry name" value="Class I glutamine amidotransferase-like"/>
    <property type="match status" value="1"/>
</dbReference>
<dbReference type="HAMAP" id="MF_00027">
    <property type="entry name" value="CobB_CbiA"/>
    <property type="match status" value="1"/>
</dbReference>
<dbReference type="NCBIfam" id="NF002204">
    <property type="entry name" value="PRK01077.1"/>
    <property type="match status" value="1"/>
</dbReference>
<dbReference type="EMBL" id="SOML01000014">
    <property type="protein sequence ID" value="TFD93075.1"/>
    <property type="molecule type" value="Genomic_DNA"/>
</dbReference>
<dbReference type="CDD" id="cd05388">
    <property type="entry name" value="CobB_N"/>
    <property type="match status" value="1"/>
</dbReference>
<dbReference type="Proteomes" id="UP000297861">
    <property type="component" value="Unassembled WGS sequence"/>
</dbReference>
<dbReference type="RefSeq" id="WP_134437367.1">
    <property type="nucleotide sequence ID" value="NZ_SOML01000014.1"/>
</dbReference>
<evidence type="ECO:0000256" key="1">
    <source>
        <dbReference type="ARBA" id="ARBA00001946"/>
    </source>
</evidence>
<dbReference type="InterPro" id="IPR027417">
    <property type="entry name" value="P-loop_NTPase"/>
</dbReference>
<comment type="cofactor">
    <cofactor evidence="1 8">
        <name>Mg(2+)</name>
        <dbReference type="ChEBI" id="CHEBI:18420"/>
    </cofactor>
</comment>
<dbReference type="SUPFAM" id="SSF52540">
    <property type="entry name" value="P-loop containing nucleoside triphosphate hydrolases"/>
    <property type="match status" value="1"/>
</dbReference>
<accession>A0A4Y8KXZ2</accession>
<dbReference type="UniPathway" id="UPA00148">
    <property type="reaction ID" value="UER00231"/>
</dbReference>
<dbReference type="PANTHER" id="PTHR43873:SF1">
    <property type="entry name" value="COBYRINATE A,C-DIAMIDE SYNTHASE"/>
    <property type="match status" value="1"/>
</dbReference>
<comment type="miscellaneous">
    <text evidence="8">The a and c carboxylates of cobyrinate are activated for nucleophilic attack via formation of a phosphorylated intermediate by ATP. CbiA catalyzes first the amidation of the c-carboxylate, and then that of the a-carboxylate.</text>
</comment>
<sequence>MNSQFLISATTSGSGKTTVTLGLLRALKNRNLKTQPYKCGPDYIDTKYHDLASGNKSINLDLFLSSEDHVKSIFAKHGFDKDVRVTEGVMGLFDGYDRMAGSSANIAELIGMPVILVINAKSMAYSAAALLYGFKNFYNGINVAGVIFNFVASESHYSFLKDACHDVGLEPLGYLPKNAEVEIPSRHLGLNIDEQFVFDEFADKVAALVEKHINIDRLLKITTCAAIDYTSSKNISADPVLNISVAYDEAFNFVYHENISKLKEIGNVTFFSPIKDKHLPKSDFLYLPGGYPELYLNELSSNKQMMEDIKNYAEDGGKILAECGGMMYLSKSITDKDGKEYPMVGIFPQKATMENMRLKLGYRSFCYAGKEIKGHEFHYSRIADSPQNPSSETNIYTAKGVETETKLLRYKNVIAGYTHIYWADTDVLSLFA</sequence>
<dbReference type="Gene3D" id="3.40.50.880">
    <property type="match status" value="1"/>
</dbReference>
<dbReference type="GO" id="GO:0042242">
    <property type="term" value="F:cobyrinic acid a,c-diamide synthase activity"/>
    <property type="evidence" value="ECO:0007669"/>
    <property type="project" value="UniProtKB-UniRule"/>
</dbReference>
<dbReference type="OrthoDB" id="9764035at2"/>
<proteinExistence type="inferred from homology"/>
<evidence type="ECO:0000313" key="12">
    <source>
        <dbReference type="Proteomes" id="UP000297861"/>
    </source>
</evidence>
<dbReference type="EC" id="6.3.5.11" evidence="8"/>
<protein>
    <recommendedName>
        <fullName evidence="8">Cobyrinate a,c-diamide synthase</fullName>
        <ecNumber evidence="8">6.3.5.11</ecNumber>
    </recommendedName>
    <alternativeName>
        <fullName evidence="8">Cobyrinic acid a,c-diamide synthetase</fullName>
    </alternativeName>
</protein>
<dbReference type="InterPro" id="IPR029062">
    <property type="entry name" value="Class_I_gatase-like"/>
</dbReference>
<evidence type="ECO:0000256" key="5">
    <source>
        <dbReference type="ARBA" id="ARBA00022840"/>
    </source>
</evidence>